<proteinExistence type="predicted"/>
<name>A0A0V1LZ47_9BILA</name>
<organism evidence="1 2">
    <name type="scientific">Trichinella papuae</name>
    <dbReference type="NCBI Taxonomy" id="268474"/>
    <lineage>
        <taxon>Eukaryota</taxon>
        <taxon>Metazoa</taxon>
        <taxon>Ecdysozoa</taxon>
        <taxon>Nematoda</taxon>
        <taxon>Enoplea</taxon>
        <taxon>Dorylaimia</taxon>
        <taxon>Trichinellida</taxon>
        <taxon>Trichinellidae</taxon>
        <taxon>Trichinella</taxon>
    </lineage>
</organism>
<reference evidence="1 2" key="1">
    <citation type="submission" date="2015-01" db="EMBL/GenBank/DDBJ databases">
        <title>Evolution of Trichinella species and genotypes.</title>
        <authorList>
            <person name="Korhonen P.K."/>
            <person name="Edoardo P."/>
            <person name="Giuseppe L.R."/>
            <person name="Gasser R.B."/>
        </authorList>
    </citation>
    <scope>NUCLEOTIDE SEQUENCE [LARGE SCALE GENOMIC DNA]</scope>
    <source>
        <strain evidence="1">ISS1980</strain>
    </source>
</reference>
<evidence type="ECO:0000313" key="2">
    <source>
        <dbReference type="Proteomes" id="UP000054843"/>
    </source>
</evidence>
<dbReference type="EMBL" id="JYDO01000803">
    <property type="protein sequence ID" value="KRZ64753.1"/>
    <property type="molecule type" value="Genomic_DNA"/>
</dbReference>
<accession>A0A0V1LZ47</accession>
<dbReference type="AlphaFoldDB" id="A0A0V1LZ47"/>
<keyword evidence="2" id="KW-1185">Reference proteome</keyword>
<evidence type="ECO:0000313" key="1">
    <source>
        <dbReference type="EMBL" id="KRZ64753.1"/>
    </source>
</evidence>
<sequence length="59" mass="6904">MLKCDMTAVQRQILLGRPILQQWRYLGGICLSHSNAMPCRNRRKLKQMPRYKDSIKNSG</sequence>
<gene>
    <name evidence="1" type="ORF">T10_3157</name>
</gene>
<comment type="caution">
    <text evidence="1">The sequence shown here is derived from an EMBL/GenBank/DDBJ whole genome shotgun (WGS) entry which is preliminary data.</text>
</comment>
<dbReference type="Proteomes" id="UP000054843">
    <property type="component" value="Unassembled WGS sequence"/>
</dbReference>
<protein>
    <submittedName>
        <fullName evidence="1">Uncharacterized protein</fullName>
    </submittedName>
</protein>